<feature type="domain" description="dTDP-4-dehydro-6-deoxy-alpha-D-glucopyranose 2,3-dehydratase" evidence="1">
    <location>
        <begin position="289"/>
        <end position="486"/>
    </location>
</feature>
<accession>A0A7J5AE19</accession>
<dbReference type="Gene3D" id="3.90.79.40">
    <property type="entry name" value="EvaA sugar 2,3-dehydratase subunit"/>
    <property type="match status" value="2"/>
</dbReference>
<dbReference type="OrthoDB" id="9814961at2"/>
<dbReference type="Pfam" id="PF03559">
    <property type="entry name" value="Hexose_dehydrat"/>
    <property type="match status" value="2"/>
</dbReference>
<protein>
    <submittedName>
        <fullName evidence="2">NDP-hexose 2,3-dehydratase</fullName>
    </submittedName>
</protein>
<feature type="domain" description="dTDP-4-dehydro-6-deoxy-alpha-D-glucopyranose 2,3-dehydratase" evidence="1">
    <location>
        <begin position="42"/>
        <end position="243"/>
    </location>
</feature>
<dbReference type="AlphaFoldDB" id="A0A7J5AE19"/>
<evidence type="ECO:0000313" key="3">
    <source>
        <dbReference type="Proteomes" id="UP000490922"/>
    </source>
</evidence>
<sequence length="490" mass="56785">MATSNQSQNFQFFGNHNHNKDRVGFDFLKSVLTKESKFHTIEEVIKWLKDRNEAIKVSVEQIPFKEMNHWLFDKDKGVLRHETGKFFSIEGIHVETNWGKVPEWDQPIINQPEIGYLGIITKEIDGILYFLLQAKVEPGNVNNVQLSPTLQATKSNYSQVHKGKKPLYLEYFQNVQPSQILLDQLQSEQGARFLRKRNRNIIIKIEEDVPVHDDFIWLTLGQIKQLITYDNLINMDTRTVISGIPYGEFDNKTLDLLYALSYEGKDKDFQFEMLKSSLNPSLSLFSFDEILNWLSAIKCYYEVQITSKSIFKTMGWTVTENEIVENQNRFFKVIAARVAISNREVTSWTQPLVQPMQHGIIAFVTKKIHGVHHFLVQAKLEPGNFDIIEMAPTVQCITGSYKDSKDVPFLDYVLNIPLSQIQHDTLQSEEGGRFYREQNRSIIIEATSDFPEEVPSNFKWISLGQLTIFLKFNNYLNIQSRSLLSAIHFT</sequence>
<dbReference type="InterPro" id="IPR038153">
    <property type="entry name" value="EvaA-like_sf"/>
</dbReference>
<gene>
    <name evidence="2" type="ORF">F6464_09825</name>
</gene>
<organism evidence="2 3">
    <name type="scientific">Flavobacterium luteum</name>
    <dbReference type="NCBI Taxonomy" id="2026654"/>
    <lineage>
        <taxon>Bacteria</taxon>
        <taxon>Pseudomonadati</taxon>
        <taxon>Bacteroidota</taxon>
        <taxon>Flavobacteriia</taxon>
        <taxon>Flavobacteriales</taxon>
        <taxon>Flavobacteriaceae</taxon>
        <taxon>Flavobacterium</taxon>
    </lineage>
</organism>
<dbReference type="EMBL" id="WAEM01000004">
    <property type="protein sequence ID" value="KAB1155812.1"/>
    <property type="molecule type" value="Genomic_DNA"/>
</dbReference>
<reference evidence="2 3" key="1">
    <citation type="submission" date="2019-09" db="EMBL/GenBank/DDBJ databases">
        <title>Flavobacterium sp. nov., isolated from glacier ice.</title>
        <authorList>
            <person name="Liu Q."/>
        </authorList>
    </citation>
    <scope>NUCLEOTIDE SEQUENCE [LARGE SCALE GENOMIC DNA]</scope>
    <source>
        <strain evidence="2 3">NBRC 112527</strain>
    </source>
</reference>
<dbReference type="InterPro" id="IPR005212">
    <property type="entry name" value="EvaA-like"/>
</dbReference>
<comment type="caution">
    <text evidence="2">The sequence shown here is derived from an EMBL/GenBank/DDBJ whole genome shotgun (WGS) entry which is preliminary data.</text>
</comment>
<proteinExistence type="predicted"/>
<name>A0A7J5AE19_9FLAO</name>
<evidence type="ECO:0000313" key="2">
    <source>
        <dbReference type="EMBL" id="KAB1155812.1"/>
    </source>
</evidence>
<dbReference type="Proteomes" id="UP000490922">
    <property type="component" value="Unassembled WGS sequence"/>
</dbReference>
<keyword evidence="3" id="KW-1185">Reference proteome</keyword>
<dbReference type="RefSeq" id="WP_151107631.1">
    <property type="nucleotide sequence ID" value="NZ_WAEM01000004.1"/>
</dbReference>
<dbReference type="GO" id="GO:0016829">
    <property type="term" value="F:lyase activity"/>
    <property type="evidence" value="ECO:0007669"/>
    <property type="project" value="InterPro"/>
</dbReference>
<evidence type="ECO:0000259" key="1">
    <source>
        <dbReference type="Pfam" id="PF03559"/>
    </source>
</evidence>